<dbReference type="Pfam" id="PF13487">
    <property type="entry name" value="HD_5"/>
    <property type="match status" value="1"/>
</dbReference>
<dbReference type="SUPFAM" id="SSF109604">
    <property type="entry name" value="HD-domain/PDEase-like"/>
    <property type="match status" value="1"/>
</dbReference>
<dbReference type="EMBL" id="AP027059">
    <property type="protein sequence ID" value="BDU49626.1"/>
    <property type="molecule type" value="Genomic_DNA"/>
</dbReference>
<organism evidence="3 4">
    <name type="scientific">Haliovirga abyssi</name>
    <dbReference type="NCBI Taxonomy" id="2996794"/>
    <lineage>
        <taxon>Bacteria</taxon>
        <taxon>Fusobacteriati</taxon>
        <taxon>Fusobacteriota</taxon>
        <taxon>Fusobacteriia</taxon>
        <taxon>Fusobacteriales</taxon>
        <taxon>Haliovirgaceae</taxon>
        <taxon>Haliovirga</taxon>
    </lineage>
</organism>
<dbReference type="CDD" id="cd00130">
    <property type="entry name" value="PAS"/>
    <property type="match status" value="1"/>
</dbReference>
<feature type="domain" description="PAS" evidence="1">
    <location>
        <begin position="148"/>
        <end position="181"/>
    </location>
</feature>
<dbReference type="PANTHER" id="PTHR43155:SF2">
    <property type="entry name" value="CYCLIC DI-GMP PHOSPHODIESTERASE PA4108"/>
    <property type="match status" value="1"/>
</dbReference>
<evidence type="ECO:0000259" key="2">
    <source>
        <dbReference type="PROSITE" id="PS51832"/>
    </source>
</evidence>
<reference evidence="3 4" key="1">
    <citation type="submission" date="2022-11" db="EMBL/GenBank/DDBJ databases">
        <title>Haliovirga abyssi gen. nov., sp. nov., a mesophilic fermentative bacterium isolated from the Iheya North hydrothermal field and the proposal of Haliovirgaceae fam. nov.</title>
        <authorList>
            <person name="Miyazaki U."/>
            <person name="Tame A."/>
            <person name="Miyazaki J."/>
            <person name="Takai K."/>
            <person name="Sawayama S."/>
            <person name="Kitajima M."/>
            <person name="Okamoto A."/>
            <person name="Nakagawa S."/>
        </authorList>
    </citation>
    <scope>NUCLEOTIDE SEQUENCE [LARGE SCALE GENOMIC DNA]</scope>
    <source>
        <strain evidence="3 4">IC12</strain>
    </source>
</reference>
<dbReference type="RefSeq" id="WP_307904575.1">
    <property type="nucleotide sequence ID" value="NZ_AP027059.1"/>
</dbReference>
<dbReference type="SUPFAM" id="SSF55785">
    <property type="entry name" value="PYP-like sensor domain (PAS domain)"/>
    <property type="match status" value="2"/>
</dbReference>
<feature type="domain" description="PAS" evidence="1">
    <location>
        <begin position="14"/>
        <end position="65"/>
    </location>
</feature>
<dbReference type="AlphaFoldDB" id="A0AAU9D7S7"/>
<dbReference type="Gene3D" id="1.10.3210.10">
    <property type="entry name" value="Hypothetical protein af1432"/>
    <property type="match status" value="1"/>
</dbReference>
<feature type="domain" description="HD-GYP" evidence="2">
    <location>
        <begin position="256"/>
        <end position="445"/>
    </location>
</feature>
<sequence length="445" mass="51147">MKNYFDDIEDKNEVQKYLIGTIENNFEIVIITNNDGVISYISKSGENYTGYELIDIEEKSIFDFIKGKTIRDKFLKKSLNKTSVEFKLKKRGIRNFKITIYKIETNKYIWYFTDITMEVKKIETILESLSLRNIIYNIMEEFIFSFQILVGDKLTSLYEVNSSLEKVLGYNREELYKKKVVDIIKCDFNKMISKLYSEKQFTEETLLIKSNGDELPIKAKFILLEGYEPKTVVVIARDISVEKEVKSLLLENIKNNDIMVDNIVETMSKIVEKRDPYTVGHQKSVSEISVKIGKEMGFSKDRLRGLEIAGILHDLGKVAIPIEILTKPGKLMEEEFNLIKKHSEIGYDILKDIKFPWEIAEFVLQHHERINGSGYPLGLKGDNISLESKILAVADVIDAMASHRPYRAALGLKSAMEEIEGKKGILYDERVVNSAIKVLGKGEKL</sequence>
<dbReference type="InterPro" id="IPR035965">
    <property type="entry name" value="PAS-like_dom_sf"/>
</dbReference>
<name>A0AAU9D7S7_9FUSO</name>
<dbReference type="InterPro" id="IPR037522">
    <property type="entry name" value="HD_GYP_dom"/>
</dbReference>
<dbReference type="PROSITE" id="PS50112">
    <property type="entry name" value="PAS"/>
    <property type="match status" value="2"/>
</dbReference>
<dbReference type="Pfam" id="PF13426">
    <property type="entry name" value="PAS_9"/>
    <property type="match status" value="2"/>
</dbReference>
<evidence type="ECO:0000313" key="3">
    <source>
        <dbReference type="EMBL" id="BDU49626.1"/>
    </source>
</evidence>
<dbReference type="InterPro" id="IPR006675">
    <property type="entry name" value="HDIG_dom"/>
</dbReference>
<evidence type="ECO:0000313" key="4">
    <source>
        <dbReference type="Proteomes" id="UP001321582"/>
    </source>
</evidence>
<dbReference type="NCBIfam" id="TIGR00229">
    <property type="entry name" value="sensory_box"/>
    <property type="match status" value="1"/>
</dbReference>
<gene>
    <name evidence="3" type="ORF">HLVA_01950</name>
</gene>
<proteinExistence type="predicted"/>
<dbReference type="NCBIfam" id="TIGR00277">
    <property type="entry name" value="HDIG"/>
    <property type="match status" value="1"/>
</dbReference>
<keyword evidence="4" id="KW-1185">Reference proteome</keyword>
<dbReference type="InterPro" id="IPR003607">
    <property type="entry name" value="HD/PDEase_dom"/>
</dbReference>
<dbReference type="Gene3D" id="3.30.450.20">
    <property type="entry name" value="PAS domain"/>
    <property type="match status" value="2"/>
</dbReference>
<dbReference type="Proteomes" id="UP001321582">
    <property type="component" value="Chromosome"/>
</dbReference>
<dbReference type="PROSITE" id="PS51832">
    <property type="entry name" value="HD_GYP"/>
    <property type="match status" value="1"/>
</dbReference>
<dbReference type="PANTHER" id="PTHR43155">
    <property type="entry name" value="CYCLIC DI-GMP PHOSPHODIESTERASE PA4108-RELATED"/>
    <property type="match status" value="1"/>
</dbReference>
<accession>A0AAU9D7S7</accession>
<protein>
    <submittedName>
        <fullName evidence="3">Metal-dependent phosphohydrolase</fullName>
    </submittedName>
</protein>
<dbReference type="CDD" id="cd00077">
    <property type="entry name" value="HDc"/>
    <property type="match status" value="1"/>
</dbReference>
<dbReference type="SMART" id="SM00471">
    <property type="entry name" value="HDc"/>
    <property type="match status" value="1"/>
</dbReference>
<dbReference type="InterPro" id="IPR000014">
    <property type="entry name" value="PAS"/>
</dbReference>
<evidence type="ECO:0000259" key="1">
    <source>
        <dbReference type="PROSITE" id="PS50112"/>
    </source>
</evidence>
<dbReference type="KEGG" id="haby:HLVA_01950"/>